<dbReference type="InterPro" id="IPR036388">
    <property type="entry name" value="WH-like_DNA-bd_sf"/>
</dbReference>
<dbReference type="InterPro" id="IPR000847">
    <property type="entry name" value="LysR_HTH_N"/>
</dbReference>
<feature type="domain" description="HTH lysR-type" evidence="6">
    <location>
        <begin position="29"/>
        <end position="86"/>
    </location>
</feature>
<evidence type="ECO:0000256" key="4">
    <source>
        <dbReference type="ARBA" id="ARBA00023159"/>
    </source>
</evidence>
<evidence type="ECO:0000259" key="6">
    <source>
        <dbReference type="PROSITE" id="PS50931"/>
    </source>
</evidence>
<keyword evidence="3" id="KW-0238">DNA-binding</keyword>
<sequence>MATLSEAGRVAVPVGCLTDIPNRNTESGMELRTLKSFVQVAESRSFSRASLVLQIAQPALSRQIKKLEDELGVELLYRNGRGAILTPAGEVLLENGRQLIADLEATKNEVQTAGGKFFGSASIAMPESVGRVLGVSLVERVQRQYPGLRLRITESFSGHVVDWLSSGRCDVGVIYEQTSTASIIAEPTVEEDLMLLCASELLPAAAVDGTIPFAALDGLPLALPGPAHSLRTELADAASDAGIKLDVRFEIESLHTMVATARQGLAYTVLPLCGALEVIDSGDLIALRIVAPQLSRVLHVATASQRQSAAASRHVAQILRDLMHEKSASGVWRKYDAALQKTA</sequence>
<evidence type="ECO:0000256" key="5">
    <source>
        <dbReference type="ARBA" id="ARBA00023163"/>
    </source>
</evidence>
<accession>A0ABV7GYD0</accession>
<proteinExistence type="inferred from homology"/>
<reference evidence="8" key="1">
    <citation type="journal article" date="2019" name="Int. J. Syst. Evol. Microbiol.">
        <title>The Global Catalogue of Microorganisms (GCM) 10K type strain sequencing project: providing services to taxonomists for standard genome sequencing and annotation.</title>
        <authorList>
            <consortium name="The Broad Institute Genomics Platform"/>
            <consortium name="The Broad Institute Genome Sequencing Center for Infectious Disease"/>
            <person name="Wu L."/>
            <person name="Ma J."/>
        </authorList>
    </citation>
    <scope>NUCLEOTIDE SEQUENCE [LARGE SCALE GENOMIC DNA]</scope>
    <source>
        <strain evidence="8">KCTC 52366</strain>
    </source>
</reference>
<dbReference type="PANTHER" id="PTHR30293:SF0">
    <property type="entry name" value="NITROGEN ASSIMILATION REGULATORY PROTEIN NAC"/>
    <property type="match status" value="1"/>
</dbReference>
<gene>
    <name evidence="7" type="ORF">ACFOGP_22745</name>
</gene>
<dbReference type="Pfam" id="PF03466">
    <property type="entry name" value="LysR_substrate"/>
    <property type="match status" value="1"/>
</dbReference>
<dbReference type="PANTHER" id="PTHR30293">
    <property type="entry name" value="TRANSCRIPTIONAL REGULATORY PROTEIN NAC-RELATED"/>
    <property type="match status" value="1"/>
</dbReference>
<evidence type="ECO:0000313" key="8">
    <source>
        <dbReference type="Proteomes" id="UP001595632"/>
    </source>
</evidence>
<protein>
    <submittedName>
        <fullName evidence="7">LysR family transcriptional regulator</fullName>
    </submittedName>
</protein>
<comment type="similarity">
    <text evidence="1">Belongs to the LysR transcriptional regulatory family.</text>
</comment>
<dbReference type="InterPro" id="IPR036390">
    <property type="entry name" value="WH_DNA-bd_sf"/>
</dbReference>
<keyword evidence="5" id="KW-0804">Transcription</keyword>
<dbReference type="Pfam" id="PF00126">
    <property type="entry name" value="HTH_1"/>
    <property type="match status" value="1"/>
</dbReference>
<dbReference type="Gene3D" id="1.10.10.10">
    <property type="entry name" value="Winged helix-like DNA-binding domain superfamily/Winged helix DNA-binding domain"/>
    <property type="match status" value="1"/>
</dbReference>
<dbReference type="PROSITE" id="PS50931">
    <property type="entry name" value="HTH_LYSR"/>
    <property type="match status" value="1"/>
</dbReference>
<name>A0ABV7GYD0_9RHOB</name>
<dbReference type="RefSeq" id="WP_275632513.1">
    <property type="nucleotide sequence ID" value="NZ_JARGYD010000003.1"/>
</dbReference>
<comment type="caution">
    <text evidence="7">The sequence shown here is derived from an EMBL/GenBank/DDBJ whole genome shotgun (WGS) entry which is preliminary data.</text>
</comment>
<evidence type="ECO:0000313" key="7">
    <source>
        <dbReference type="EMBL" id="MFC3145558.1"/>
    </source>
</evidence>
<organism evidence="7 8">
    <name type="scientific">Psychromarinibacter halotolerans</name>
    <dbReference type="NCBI Taxonomy" id="1775175"/>
    <lineage>
        <taxon>Bacteria</taxon>
        <taxon>Pseudomonadati</taxon>
        <taxon>Pseudomonadota</taxon>
        <taxon>Alphaproteobacteria</taxon>
        <taxon>Rhodobacterales</taxon>
        <taxon>Paracoccaceae</taxon>
        <taxon>Psychromarinibacter</taxon>
    </lineage>
</organism>
<keyword evidence="2" id="KW-0805">Transcription regulation</keyword>
<dbReference type="Gene3D" id="3.40.190.290">
    <property type="match status" value="1"/>
</dbReference>
<evidence type="ECO:0000256" key="3">
    <source>
        <dbReference type="ARBA" id="ARBA00023125"/>
    </source>
</evidence>
<dbReference type="SUPFAM" id="SSF46785">
    <property type="entry name" value="Winged helix' DNA-binding domain"/>
    <property type="match status" value="1"/>
</dbReference>
<evidence type="ECO:0000256" key="2">
    <source>
        <dbReference type="ARBA" id="ARBA00023015"/>
    </source>
</evidence>
<dbReference type="PRINTS" id="PR00039">
    <property type="entry name" value="HTHLYSR"/>
</dbReference>
<evidence type="ECO:0000256" key="1">
    <source>
        <dbReference type="ARBA" id="ARBA00009437"/>
    </source>
</evidence>
<keyword evidence="4" id="KW-0010">Activator</keyword>
<keyword evidence="8" id="KW-1185">Reference proteome</keyword>
<dbReference type="Proteomes" id="UP001595632">
    <property type="component" value="Unassembled WGS sequence"/>
</dbReference>
<dbReference type="SUPFAM" id="SSF53850">
    <property type="entry name" value="Periplasmic binding protein-like II"/>
    <property type="match status" value="1"/>
</dbReference>
<dbReference type="InterPro" id="IPR005119">
    <property type="entry name" value="LysR_subst-bd"/>
</dbReference>
<dbReference type="EMBL" id="JBHRTB010000010">
    <property type="protein sequence ID" value="MFC3145558.1"/>
    <property type="molecule type" value="Genomic_DNA"/>
</dbReference>